<dbReference type="InterPro" id="IPR053058">
    <property type="entry name" value="Mulikevirus_tape_measure"/>
</dbReference>
<dbReference type="Proteomes" id="UP001467690">
    <property type="component" value="Unassembled WGS sequence"/>
</dbReference>
<name>A0ABV1RCP4_9ALTE</name>
<dbReference type="RefSeq" id="WP_350400451.1">
    <property type="nucleotide sequence ID" value="NZ_JBELOE010000064.1"/>
</dbReference>
<dbReference type="NCBIfam" id="TIGR02675">
    <property type="entry name" value="tape_meas_nterm"/>
    <property type="match status" value="1"/>
</dbReference>
<evidence type="ECO:0000313" key="4">
    <source>
        <dbReference type="EMBL" id="MER2490696.1"/>
    </source>
</evidence>
<evidence type="ECO:0000313" key="5">
    <source>
        <dbReference type="Proteomes" id="UP001467690"/>
    </source>
</evidence>
<proteinExistence type="predicted"/>
<dbReference type="EMBL" id="JBELOE010000064">
    <property type="protein sequence ID" value="MER2490696.1"/>
    <property type="molecule type" value="Genomic_DNA"/>
</dbReference>
<reference evidence="4 5" key="1">
    <citation type="submission" date="2024-06" db="EMBL/GenBank/DDBJ databases">
        <authorList>
            <person name="Chen R.Y."/>
        </authorList>
    </citation>
    <scope>NUCLEOTIDE SEQUENCE [LARGE SCALE GENOMIC DNA]</scope>
    <source>
        <strain evidence="4 5">D2</strain>
    </source>
</reference>
<dbReference type="SUPFAM" id="SSF57997">
    <property type="entry name" value="Tropomyosin"/>
    <property type="match status" value="1"/>
</dbReference>
<keyword evidence="5" id="KW-1185">Reference proteome</keyword>
<feature type="coiled-coil region" evidence="1">
    <location>
        <begin position="62"/>
        <end position="159"/>
    </location>
</feature>
<accession>A0ABV1RCP4</accession>
<feature type="compositionally biased region" description="Low complexity" evidence="2">
    <location>
        <begin position="904"/>
        <end position="926"/>
    </location>
</feature>
<dbReference type="PANTHER" id="PTHR38812:SF2">
    <property type="entry name" value="MU-LIKE PROPHAGE FLUMU PROTEIN GP42"/>
    <property type="match status" value="1"/>
</dbReference>
<feature type="coiled-coil region" evidence="1">
    <location>
        <begin position="673"/>
        <end position="700"/>
    </location>
</feature>
<dbReference type="Pfam" id="PF20155">
    <property type="entry name" value="TMP_3"/>
    <property type="match status" value="1"/>
</dbReference>
<organism evidence="4 5">
    <name type="scientific">Catenovulum sediminis</name>
    <dbReference type="NCBI Taxonomy" id="1740262"/>
    <lineage>
        <taxon>Bacteria</taxon>
        <taxon>Pseudomonadati</taxon>
        <taxon>Pseudomonadota</taxon>
        <taxon>Gammaproteobacteria</taxon>
        <taxon>Alteromonadales</taxon>
        <taxon>Alteromonadaceae</taxon>
        <taxon>Catenovulum</taxon>
    </lineage>
</organism>
<gene>
    <name evidence="4" type="ORF">ABS311_02200</name>
</gene>
<sequence length="966" mass="105614">MAKNLALEIAIKAKNLASDAFDKVKSSLTSTSATAGKTEKSLDQLNSQLDEIGKGKAVIDEFKLLNTEINQSQTNLKQLEKALDTYIKNASDAERETAEFKNETANLKAEIKRTEQAVKDKRTELNKVVKSLNIAGVNADELTRAEKRLAADAKDVRQQIAAKNKVLGEQTRALTGANGGIASLTKTVVGLGAAYVGVDKLFDSLRAIFTTGDKFEKLRIQFEGLMGSVEAGEQATAWVKDFTKNTPLQLEEVSQVFVKLKSFGIDPMNGSLQAITDQAFKLGGGFQEVEGISLALGQAWAKQKLQGEEILQLIERGVPVWELLEKATGKNTQELQKLSEQGKLGRDVIQQLMDTIAQEAAGSAAKNMGTLSGLISNAKDNLAQFYNEISEAGAMEWLKEQLADVNARFKQMAEDGTLKQWAKGISDTIISIGEGIKSTIGFLVEYRTQIATVVTAWAALKVGSFFKNVVSGSAAGIAALSDFVKKGVIPTDVEVNKTNASTGKFNRLLGKLGLAAAALAAGAALGKLINKLFDLTKAQELHTKGILDGQYARGKYKQQLEEINQQTGQNFKTLKEAIEQQEKGNLVLDESTSRWIFYAEGVEKARAAQKQAAIELEHSQKAAKYAAEQVEENSKAWVKNHKTTADAKQVLDKHIAALEKDLPAGAQRSLGALKELRGELEEQIKANNKLEEAYKTLGIESPKALQEAAQKSAAAFELIRNDASASTEVVQDAFIKMAEDAQRYAAATNTTISPQLKSKAAALGLTEQLKHFSQNAKESAQSTYQFNKSLNDTLPAINKTNEALQKQLDIQEQLNNERKDYNAEDSRNDLTESRTLSTVGLNNEDISKMNMRELTSLRARFDKASYTSSFKHMRDYYGEQMKIVDEQMNKLEMASRKQTKPQDTNSTNINTVTSSGGSSTVDSYSTTDNTRAIRQLTESIDLLRFTLESQGDGDFLTQLEAIKSTS</sequence>
<feature type="domain" description="Tape measure protein N-terminal" evidence="3">
    <location>
        <begin position="206"/>
        <end position="390"/>
    </location>
</feature>
<evidence type="ECO:0000256" key="2">
    <source>
        <dbReference type="SAM" id="MobiDB-lite"/>
    </source>
</evidence>
<evidence type="ECO:0000259" key="3">
    <source>
        <dbReference type="Pfam" id="PF20155"/>
    </source>
</evidence>
<evidence type="ECO:0000256" key="1">
    <source>
        <dbReference type="SAM" id="Coils"/>
    </source>
</evidence>
<protein>
    <submittedName>
        <fullName evidence="4">Tape measure protein</fullName>
    </submittedName>
</protein>
<keyword evidence="1" id="KW-0175">Coiled coil</keyword>
<dbReference type="PANTHER" id="PTHR38812">
    <property type="entry name" value="MU-LIKE PROPHAGE FLUMU PROTEIN GP42"/>
    <property type="match status" value="1"/>
</dbReference>
<feature type="region of interest" description="Disordered" evidence="2">
    <location>
        <begin position="893"/>
        <end position="926"/>
    </location>
</feature>
<feature type="coiled-coil region" evidence="1">
    <location>
        <begin position="787"/>
        <end position="824"/>
    </location>
</feature>
<comment type="caution">
    <text evidence="4">The sequence shown here is derived from an EMBL/GenBank/DDBJ whole genome shotgun (WGS) entry which is preliminary data.</text>
</comment>
<dbReference type="InterPro" id="IPR013491">
    <property type="entry name" value="Tape_meas_N"/>
</dbReference>